<accession>A0A1W4XF05</accession>
<name>A0A1W4XF05_AGRPL</name>
<dbReference type="Proteomes" id="UP000192223">
    <property type="component" value="Unplaced"/>
</dbReference>
<gene>
    <name evidence="2 3 4" type="primary">LOC108740899</name>
</gene>
<dbReference type="GeneID" id="108740899"/>
<proteinExistence type="predicted"/>
<dbReference type="KEGG" id="apln:108740899"/>
<dbReference type="RefSeq" id="XP_018330921.1">
    <property type="nucleotide sequence ID" value="XM_018475419.2"/>
</dbReference>
<evidence type="ECO:0000313" key="3">
    <source>
        <dbReference type="RefSeq" id="XP_018330925.1"/>
    </source>
</evidence>
<dbReference type="RefSeq" id="XP_018330930.1">
    <property type="nucleotide sequence ID" value="XM_018475428.2"/>
</dbReference>
<dbReference type="RefSeq" id="XP_018330925.1">
    <property type="nucleotide sequence ID" value="XM_018475423.2"/>
</dbReference>
<organism evidence="1 3">
    <name type="scientific">Agrilus planipennis</name>
    <name type="common">Emerald ash borer</name>
    <name type="synonym">Agrilus marcopoli</name>
    <dbReference type="NCBI Taxonomy" id="224129"/>
    <lineage>
        <taxon>Eukaryota</taxon>
        <taxon>Metazoa</taxon>
        <taxon>Ecdysozoa</taxon>
        <taxon>Arthropoda</taxon>
        <taxon>Hexapoda</taxon>
        <taxon>Insecta</taxon>
        <taxon>Pterygota</taxon>
        <taxon>Neoptera</taxon>
        <taxon>Endopterygota</taxon>
        <taxon>Coleoptera</taxon>
        <taxon>Polyphaga</taxon>
        <taxon>Elateriformia</taxon>
        <taxon>Buprestoidea</taxon>
        <taxon>Buprestidae</taxon>
        <taxon>Agrilinae</taxon>
        <taxon>Agrilus</taxon>
    </lineage>
</organism>
<protein>
    <submittedName>
        <fullName evidence="2 3">Uncharacterized protein LOC108740899</fullName>
    </submittedName>
</protein>
<reference evidence="2 3" key="1">
    <citation type="submission" date="2025-04" db="UniProtKB">
        <authorList>
            <consortium name="RefSeq"/>
        </authorList>
    </citation>
    <scope>IDENTIFICATION</scope>
    <source>
        <tissue evidence="2 3">Entire body</tissue>
    </source>
</reference>
<evidence type="ECO:0000313" key="1">
    <source>
        <dbReference type="Proteomes" id="UP000192223"/>
    </source>
</evidence>
<evidence type="ECO:0000313" key="2">
    <source>
        <dbReference type="RefSeq" id="XP_018330921.1"/>
    </source>
</evidence>
<sequence>MGKPNISRTYEKKSATAVVNSLFARNITKRKTEKIKQKKVKRTVQKICISDLPPVDHNHHLLNDSFKNDSPITDLFDQIKRTEVYNPVNLKPTVHYFSSDSEVSKNYKTDSIPLISIINPTPVKREKRPRKITTKRKNKEFIKHSKHCVHNRNSSTKEQKTLDKSVNVELSIENELQKNIEYNTLNITCSKLSADNDVLGPFIELARPQKEQFVDDTIYVTSTPLETYRRKIDYSCLSPILAKSKRFTSQSVGLSSIDCLVEKSLDEIRKWDYVVPDFSYSVPKNNSTTKGMMFGNSRKSFISANNSLKSVLEVPRRRKTIDYSSLNSTSLLKPVTKKNRRTSCIGFNANGDRLSNCCKEKPIRLKECCVKLKYCVELEKRIDWKLNCSPFVKLDYLIDILGINTSISWSNLKDSTNENSTNSSINLRINKRNVKIKNKRKKYRKGRLPLKVLKNIKKKKKTSKKNIFKSSFRYEEDKPYHLPQNKDVISNNLGLLKRSLTKKYNKLLDKLPSNIHKKFIKQPHVALMRNRELEYCLVNRKTRNSSRRPTLFLSKDASTKRSKNKNIYSDICSLDKEISVIVDDIVNTSQNCPTNFITLRRKLKGNNDIIGDLVKTPLSTSRQTKCNEKMYNSNGLLNKRITGIDLRRSVSLKTFDVDNCSDNETDQSHYPVNIVKSDCTSKPKEPLHISKKLNNDIAKLLQSPLSDYVKSKCLNNLNASVKYNSSSDLFDSKSDLDLSECTSPDSATEKYLLNNSSLNVHITQDKMVKKCFKSQNSTISQTEYVDLPSTCSTVKDLVDMSTQTDDLFCISDCVYVPFVKPRSIEKTQNSSAIVENMEDVDFVIEISHNSASNELKNIENTIALKQLNRDDPLFVENCIEKLREYVVNPISNSSLITQKGNVTHRSKEKKIVENVIDLNNSCSGNVNDDLNRIENIIATKDVSKCDSLRAENCVEEPKEFVVDPASNSSFITQQGKITHRSKEKKIVEKVIDLNNSCSDNENNDFSCTENITASKEVNKDDFFHVENCIEEPKKSIVEPVRNNTQQDKICRRSKEKRTMENVIDLNNSCNINENDDFVMPIQSLKPQTFTVKTGKSYKRSLSCLRRSSSQLLGSTVALRDGGSSCSLISNISDSRRRLSKVSLSQGFKGFPKSGDTLLQTFAVAFTGKINTCGLFCCRGI</sequence>
<keyword evidence="1" id="KW-1185">Reference proteome</keyword>
<dbReference type="AlphaFoldDB" id="A0A1W4XF05"/>
<evidence type="ECO:0000313" key="4">
    <source>
        <dbReference type="RefSeq" id="XP_018330930.1"/>
    </source>
</evidence>